<evidence type="ECO:0000313" key="1">
    <source>
        <dbReference type="EMBL" id="GMF49336.1"/>
    </source>
</evidence>
<keyword evidence="2" id="KW-1185">Reference proteome</keyword>
<organism evidence="1 2">
    <name type="scientific">Phytophthora fragariaefolia</name>
    <dbReference type="NCBI Taxonomy" id="1490495"/>
    <lineage>
        <taxon>Eukaryota</taxon>
        <taxon>Sar</taxon>
        <taxon>Stramenopiles</taxon>
        <taxon>Oomycota</taxon>
        <taxon>Peronosporomycetes</taxon>
        <taxon>Peronosporales</taxon>
        <taxon>Peronosporaceae</taxon>
        <taxon>Phytophthora</taxon>
    </lineage>
</organism>
<evidence type="ECO:0000313" key="2">
    <source>
        <dbReference type="Proteomes" id="UP001165121"/>
    </source>
</evidence>
<accession>A0A9W6XZV9</accession>
<sequence>MKSLSDKQRKAILVNQRFHDVDDLGYVLQQDEDLAQNGSDVESDAEQDGHVRFDDEVEDIETGTPEAAALPRFVWEGSRLKAAPKTSASKPTITDEDIRNAVICVMEHSGWRPANPGWQSPRRQNPERNEFCSECCKFGHQPENC</sequence>
<dbReference type="OrthoDB" id="111316at2759"/>
<gene>
    <name evidence="1" type="ORF">Pfra01_001946300</name>
</gene>
<reference evidence="1" key="1">
    <citation type="submission" date="2023-04" db="EMBL/GenBank/DDBJ databases">
        <title>Phytophthora fragariaefolia NBRC 109709.</title>
        <authorList>
            <person name="Ichikawa N."/>
            <person name="Sato H."/>
            <person name="Tonouchi N."/>
        </authorList>
    </citation>
    <scope>NUCLEOTIDE SEQUENCE</scope>
    <source>
        <strain evidence="1">NBRC 109709</strain>
    </source>
</reference>
<name>A0A9W6XZV9_9STRA</name>
<dbReference type="EMBL" id="BSXT01002515">
    <property type="protein sequence ID" value="GMF49336.1"/>
    <property type="molecule type" value="Genomic_DNA"/>
</dbReference>
<protein>
    <submittedName>
        <fullName evidence="1">Unnamed protein product</fullName>
    </submittedName>
</protein>
<dbReference type="Proteomes" id="UP001165121">
    <property type="component" value="Unassembled WGS sequence"/>
</dbReference>
<comment type="caution">
    <text evidence="1">The sequence shown here is derived from an EMBL/GenBank/DDBJ whole genome shotgun (WGS) entry which is preliminary data.</text>
</comment>
<proteinExistence type="predicted"/>
<dbReference type="AlphaFoldDB" id="A0A9W6XZV9"/>